<dbReference type="Proteomes" id="UP000182373">
    <property type="component" value="Chromosome"/>
</dbReference>
<accession>A0AAC9K7V5</accession>
<dbReference type="Pfam" id="PF12365">
    <property type="entry name" value="DUF3649"/>
    <property type="match status" value="1"/>
</dbReference>
<keyword evidence="1" id="KW-0472">Membrane</keyword>
<evidence type="ECO:0000256" key="1">
    <source>
        <dbReference type="SAM" id="Phobius"/>
    </source>
</evidence>
<reference evidence="3" key="1">
    <citation type="submission" date="2016-11" db="EMBL/GenBank/DDBJ databases">
        <title>Comparative genomic and phenotypic analysis of Granulibacter bethesdensis clinical isolates from patients with chronic granulomatous disease.</title>
        <authorList>
            <person name="Zarember K.A."/>
            <person name="Porcella S.F."/>
            <person name="Chu J."/>
            <person name="Ding L."/>
            <person name="Dahlstrom E."/>
            <person name="Barbian K."/>
            <person name="Martens C."/>
            <person name="Sykora L."/>
            <person name="Kramer S."/>
            <person name="Pettinato A.M."/>
            <person name="Hong H."/>
            <person name="Wald G."/>
            <person name="Berg L.J."/>
            <person name="Rogge L.S."/>
            <person name="Greenberg D.E."/>
            <person name="Falcone E.L."/>
            <person name="Neves J.F."/>
            <person name="Simoes M.J."/>
            <person name="Casal M."/>
            <person name="Rodriguez-Lopez F.C."/>
            <person name="Zelazny A."/>
            <person name="Gallin J.I."/>
            <person name="Holland S.M."/>
        </authorList>
    </citation>
    <scope>NUCLEOTIDE SEQUENCE [LARGE SCALE GENOMIC DNA]</scope>
    <source>
        <strain evidence="3">NIH9.1</strain>
    </source>
</reference>
<evidence type="ECO:0000313" key="3">
    <source>
        <dbReference type="Proteomes" id="UP000182373"/>
    </source>
</evidence>
<keyword evidence="1" id="KW-0812">Transmembrane</keyword>
<proteinExistence type="predicted"/>
<dbReference type="RefSeq" id="WP_072572727.1">
    <property type="nucleotide sequence ID" value="NZ_CP018191.1"/>
</dbReference>
<feature type="transmembrane region" description="Helical" evidence="1">
    <location>
        <begin position="42"/>
        <end position="62"/>
    </location>
</feature>
<name>A0AAC9K7V5_9PROT</name>
<organism evidence="2 3">
    <name type="scientific">Granulibacter bethesdensis</name>
    <dbReference type="NCBI Taxonomy" id="364410"/>
    <lineage>
        <taxon>Bacteria</taxon>
        <taxon>Pseudomonadati</taxon>
        <taxon>Pseudomonadota</taxon>
        <taxon>Alphaproteobacteria</taxon>
        <taxon>Acetobacterales</taxon>
        <taxon>Acetobacteraceae</taxon>
        <taxon>Granulibacter</taxon>
    </lineage>
</organism>
<dbReference type="AlphaFoldDB" id="A0AAC9K7V5"/>
<keyword evidence="1" id="KW-1133">Transmembrane helix</keyword>
<protein>
    <recommendedName>
        <fullName evidence="4">DUF3649 domain-containing protein</fullName>
    </recommendedName>
</protein>
<feature type="transmembrane region" description="Helical" evidence="1">
    <location>
        <begin position="69"/>
        <end position="88"/>
    </location>
</feature>
<evidence type="ECO:0000313" key="2">
    <source>
        <dbReference type="EMBL" id="APH54760.1"/>
    </source>
</evidence>
<feature type="transmembrane region" description="Helical" evidence="1">
    <location>
        <begin position="12"/>
        <end position="36"/>
    </location>
</feature>
<dbReference type="InterPro" id="IPR022109">
    <property type="entry name" value="DUF3649"/>
</dbReference>
<gene>
    <name evidence="2" type="ORF">GbCGDNIH9_1458</name>
</gene>
<dbReference type="EMBL" id="CP018191">
    <property type="protein sequence ID" value="APH54760.1"/>
    <property type="molecule type" value="Genomic_DNA"/>
</dbReference>
<sequence>MQGRRWGVFSRIMAAMIGGYCATLAINAALAVLLPVPRAEAVIIAAMLSFPVFAGVIIWVFATRSASRAWAGLVLVTLPCAALGYWSATHPAPPSTLHSDGGTKGQHP</sequence>
<evidence type="ECO:0008006" key="4">
    <source>
        <dbReference type="Google" id="ProtNLM"/>
    </source>
</evidence>